<dbReference type="GO" id="GO:0007264">
    <property type="term" value="P:small GTPase-mediated signal transduction"/>
    <property type="evidence" value="ECO:0007669"/>
    <property type="project" value="InterPro"/>
</dbReference>
<dbReference type="EMBL" id="AJVK01004566">
    <property type="status" value="NOT_ANNOTATED_CDS"/>
    <property type="molecule type" value="Genomic_DNA"/>
</dbReference>
<dbReference type="InterPro" id="IPR027417">
    <property type="entry name" value="P-loop_NTPase"/>
</dbReference>
<dbReference type="PRINTS" id="PR00449">
    <property type="entry name" value="RASTRNSFRMNG"/>
</dbReference>
<dbReference type="SUPFAM" id="SSF52540">
    <property type="entry name" value="P-loop containing nucleoside triphosphate hydrolases"/>
    <property type="match status" value="1"/>
</dbReference>
<dbReference type="EnsemblMetazoa" id="PPAI004746-RA">
    <property type="protein sequence ID" value="PPAI004746-PA"/>
    <property type="gene ID" value="PPAI004746"/>
</dbReference>
<dbReference type="VEuPathDB" id="VectorBase:PPAI004746"/>
<dbReference type="GO" id="GO:0003006">
    <property type="term" value="P:developmental process involved in reproduction"/>
    <property type="evidence" value="ECO:0007669"/>
    <property type="project" value="UniProtKB-ARBA"/>
</dbReference>
<dbReference type="Proteomes" id="UP000092462">
    <property type="component" value="Unassembled WGS sequence"/>
</dbReference>
<evidence type="ECO:0000256" key="2">
    <source>
        <dbReference type="ARBA" id="ARBA00023134"/>
    </source>
</evidence>
<proteinExistence type="predicted"/>
<dbReference type="GO" id="GO:0022412">
    <property type="term" value="P:cellular process involved in reproduction in multicellular organism"/>
    <property type="evidence" value="ECO:0007669"/>
    <property type="project" value="UniProtKB-ARBA"/>
</dbReference>
<accession>A0A1B0DAP1</accession>
<dbReference type="GO" id="GO:0005525">
    <property type="term" value="F:GTP binding"/>
    <property type="evidence" value="ECO:0007669"/>
    <property type="project" value="UniProtKB-KW"/>
</dbReference>
<sequence length="242" mass="27328">MSGFVFSLQTHQHHPRLNDKAVKDGVKERKSKSNRCNKVNNNKDAVPSIKCVVVGDGAVGKTNLIVSYLENRFVPEHIPTASDIYNVDVQVDDAPVRVTICDTPGQDTLDVLRELSYPDTNIFLLCFSVVHPETFRSVKTKWLPRLSQYQDARVVLIGTHADLRSDRSTIIRLQVFESCQGEKPVSLTDAWDFARSIGAKYIESSSRTKDKVKEVFDTAIWDALTAQRPEPKPLWRKMLCLA</sequence>
<reference evidence="3" key="1">
    <citation type="submission" date="2022-08" db="UniProtKB">
        <authorList>
            <consortium name="EnsemblMetazoa"/>
        </authorList>
    </citation>
    <scope>IDENTIFICATION</scope>
    <source>
        <strain evidence="3">Israel</strain>
    </source>
</reference>
<name>A0A1B0DAP1_PHLPP</name>
<dbReference type="PROSITE" id="PS51420">
    <property type="entry name" value="RHO"/>
    <property type="match status" value="1"/>
</dbReference>
<keyword evidence="4" id="KW-1185">Reference proteome</keyword>
<evidence type="ECO:0000256" key="1">
    <source>
        <dbReference type="ARBA" id="ARBA00022741"/>
    </source>
</evidence>
<evidence type="ECO:0000313" key="3">
    <source>
        <dbReference type="EnsemblMetazoa" id="PPAI004746-PA"/>
    </source>
</evidence>
<dbReference type="InterPro" id="IPR001806">
    <property type="entry name" value="Small_GTPase"/>
</dbReference>
<dbReference type="AlphaFoldDB" id="A0A1B0DAP1"/>
<dbReference type="GO" id="GO:0003924">
    <property type="term" value="F:GTPase activity"/>
    <property type="evidence" value="ECO:0007669"/>
    <property type="project" value="InterPro"/>
</dbReference>
<keyword evidence="1" id="KW-0547">Nucleotide-binding</keyword>
<protein>
    <submittedName>
        <fullName evidence="3">Uncharacterized protein</fullName>
    </submittedName>
</protein>
<dbReference type="SMART" id="SM00175">
    <property type="entry name" value="RAB"/>
    <property type="match status" value="1"/>
</dbReference>
<dbReference type="InterPro" id="IPR003578">
    <property type="entry name" value="Small_GTPase_Rho"/>
</dbReference>
<dbReference type="FunFam" id="3.40.50.300:FF:001600">
    <property type="entry name" value="RhoU, isoform B"/>
    <property type="match status" value="1"/>
</dbReference>
<dbReference type="PROSITE" id="PS51421">
    <property type="entry name" value="RAS"/>
    <property type="match status" value="1"/>
</dbReference>
<dbReference type="GO" id="GO:0035006">
    <property type="term" value="P:melanization defense response"/>
    <property type="evidence" value="ECO:0007669"/>
    <property type="project" value="UniProtKB-ARBA"/>
</dbReference>
<organism evidence="3 4">
    <name type="scientific">Phlebotomus papatasi</name>
    <name type="common">Sandfly</name>
    <dbReference type="NCBI Taxonomy" id="29031"/>
    <lineage>
        <taxon>Eukaryota</taxon>
        <taxon>Metazoa</taxon>
        <taxon>Ecdysozoa</taxon>
        <taxon>Arthropoda</taxon>
        <taxon>Hexapoda</taxon>
        <taxon>Insecta</taxon>
        <taxon>Pterygota</taxon>
        <taxon>Neoptera</taxon>
        <taxon>Endopterygota</taxon>
        <taxon>Diptera</taxon>
        <taxon>Nematocera</taxon>
        <taxon>Psychodoidea</taxon>
        <taxon>Psychodidae</taxon>
        <taxon>Phlebotomus</taxon>
        <taxon>Phlebotomus</taxon>
    </lineage>
</organism>
<evidence type="ECO:0000313" key="4">
    <source>
        <dbReference type="Proteomes" id="UP000092462"/>
    </source>
</evidence>
<dbReference type="SMART" id="SM00174">
    <property type="entry name" value="RHO"/>
    <property type="match status" value="1"/>
</dbReference>
<dbReference type="GO" id="GO:0001667">
    <property type="term" value="P:ameboidal-type cell migration"/>
    <property type="evidence" value="ECO:0007669"/>
    <property type="project" value="UniProtKB-ARBA"/>
</dbReference>
<dbReference type="VEuPathDB" id="VectorBase:PPAPM1_002548"/>
<dbReference type="NCBIfam" id="TIGR00231">
    <property type="entry name" value="small_GTP"/>
    <property type="match status" value="1"/>
</dbReference>
<dbReference type="PANTHER" id="PTHR24072">
    <property type="entry name" value="RHO FAMILY GTPASE"/>
    <property type="match status" value="1"/>
</dbReference>
<dbReference type="Gene3D" id="3.40.50.300">
    <property type="entry name" value="P-loop containing nucleotide triphosphate hydrolases"/>
    <property type="match status" value="1"/>
</dbReference>
<dbReference type="GO" id="GO:0035099">
    <property type="term" value="P:hemocyte migration"/>
    <property type="evidence" value="ECO:0007669"/>
    <property type="project" value="UniProtKB-ARBA"/>
</dbReference>
<dbReference type="InterPro" id="IPR005225">
    <property type="entry name" value="Small_GTP-bd"/>
</dbReference>
<keyword evidence="2" id="KW-0342">GTP-binding</keyword>
<dbReference type="Pfam" id="PF00071">
    <property type="entry name" value="Ras"/>
    <property type="match status" value="1"/>
</dbReference>
<dbReference type="PROSITE" id="PS51419">
    <property type="entry name" value="RAB"/>
    <property type="match status" value="1"/>
</dbReference>
<dbReference type="SMART" id="SM00173">
    <property type="entry name" value="RAS"/>
    <property type="match status" value="1"/>
</dbReference>